<evidence type="ECO:0000313" key="2">
    <source>
        <dbReference type="Proteomes" id="UP001631969"/>
    </source>
</evidence>
<sequence length="884" mass="98959">MAAKQVDGVGVNGRNHNPTPKRRGSLKVFLSYSPGAGKTLAMVKAGNQEHKAGKRVLVGSVQQQNSREILTLLENIEFLPPGASSRGADNQEIFDLDRALAIKPDIILLDDLAYVNPPGCRHKKRYQDVEELLRAGMDVYTTLNVQQLESLTDMVPFTDGFPETRRIPDNVLDNADFVELVDIEPKELLSRYPNGEYDEKILTHLREIALRITASQLSRIAARLRIQGNREESEVKDHILVCLSAAASNRKVIRTAARMAEVFHARFTALYVETSESNELAWKDKTELRDNLRLAEQLGAQIATVYGEDVPAQIAEYARTGHVSKIVLGRSPAKKRGFSKGNVVDKLIALAPHVETYIIPYPEASVRKRLFLYLKAPRLSLADAGKTAAVLIVSTLIGFWFHRMGYREANIITVYIVGILLLATMTQGRIYSAAASVLSVLVFDFFFTDPRYSFRAYDSNYLVTFFLMLGASFLTSTLTMRVKQQARQAAQKAYRTEALLETSRKLQQAQDAPAIIEETARQLVKLLDRTVIFYTAEDGRLSQPRMFTGQEPPESMVMFTDENERAVADWVYKNNKRAGATTDTFSGARCMYLAVRGGETVFAVVAVVLDEGQPIEVFEKSLMIAMLGECGLALEKTRLNEQQQEISLQIQQEQLRANLLRGISHDLRTPLTSISGNAGILIGNSQVLNEEQKRSLYTDIYDDSIWLIHLVENLLSITRIENGTLNLNFQGELIEDVIAEALQHVSKKKEEHRIQVDLEDELLMARMDSRLIVQVLINLIDNAVKYTQDGSLIRISAKREEQMIRLQVADDGPGIPDGAKARLFDMFYTAEIKRGDSRRGLGLGLSLCKSIIHAHDGMIGVQDNWPKGSVFYFTLPAAEVSVYE</sequence>
<accession>A0ACC7P3U9</accession>
<protein>
    <submittedName>
        <fullName evidence="1">DUF4118 domain-containing protein</fullName>
    </submittedName>
</protein>
<comment type="caution">
    <text evidence="1">The sequence shown here is derived from an EMBL/GenBank/DDBJ whole genome shotgun (WGS) entry which is preliminary data.</text>
</comment>
<dbReference type="Proteomes" id="UP001631969">
    <property type="component" value="Unassembled WGS sequence"/>
</dbReference>
<evidence type="ECO:0000313" key="1">
    <source>
        <dbReference type="EMBL" id="MFM9330986.1"/>
    </source>
</evidence>
<name>A0ACC7P3U9_9BACL</name>
<keyword evidence="2" id="KW-1185">Reference proteome</keyword>
<proteinExistence type="predicted"/>
<organism evidence="1 2">
    <name type="scientific">Paenibacillus mesotrionivorans</name>
    <dbReference type="NCBI Taxonomy" id="3160968"/>
    <lineage>
        <taxon>Bacteria</taxon>
        <taxon>Bacillati</taxon>
        <taxon>Bacillota</taxon>
        <taxon>Bacilli</taxon>
        <taxon>Bacillales</taxon>
        <taxon>Paenibacillaceae</taxon>
        <taxon>Paenibacillus</taxon>
    </lineage>
</organism>
<gene>
    <name evidence="1" type="ORF">ACI1P1_22090</name>
</gene>
<dbReference type="EMBL" id="JBJURJ010000016">
    <property type="protein sequence ID" value="MFM9330986.1"/>
    <property type="molecule type" value="Genomic_DNA"/>
</dbReference>
<reference evidence="1" key="1">
    <citation type="submission" date="2024-12" db="EMBL/GenBank/DDBJ databases">
        <authorList>
            <person name="Wu N."/>
        </authorList>
    </citation>
    <scope>NUCLEOTIDE SEQUENCE</scope>
    <source>
        <strain evidence="1">P15</strain>
    </source>
</reference>